<evidence type="ECO:0000313" key="9">
    <source>
        <dbReference type="Proteomes" id="UP000647416"/>
    </source>
</evidence>
<dbReference type="RefSeq" id="WP_262431673.1">
    <property type="nucleotide sequence ID" value="NZ_JACRTE010000004.1"/>
</dbReference>
<name>A0A926F7G5_9FIRM</name>
<dbReference type="SUPFAM" id="SSF55874">
    <property type="entry name" value="ATPase domain of HSP90 chaperone/DNA topoisomerase II/histidine kinase"/>
    <property type="match status" value="1"/>
</dbReference>
<dbReference type="SMART" id="SM00387">
    <property type="entry name" value="HATPase_c"/>
    <property type="match status" value="1"/>
</dbReference>
<dbReference type="InterPro" id="IPR004358">
    <property type="entry name" value="Sig_transdc_His_kin-like_C"/>
</dbReference>
<dbReference type="InterPro" id="IPR036890">
    <property type="entry name" value="HATPase_C_sf"/>
</dbReference>
<comment type="caution">
    <text evidence="8">The sequence shown here is derived from an EMBL/GenBank/DDBJ whole genome shotgun (WGS) entry which is preliminary data.</text>
</comment>
<feature type="transmembrane region" description="Helical" evidence="6">
    <location>
        <begin position="232"/>
        <end position="256"/>
    </location>
</feature>
<dbReference type="AlphaFoldDB" id="A0A926F7G5"/>
<dbReference type="InterPro" id="IPR003594">
    <property type="entry name" value="HATPase_dom"/>
</dbReference>
<dbReference type="PANTHER" id="PTHR43547">
    <property type="entry name" value="TWO-COMPONENT HISTIDINE KINASE"/>
    <property type="match status" value="1"/>
</dbReference>
<protein>
    <recommendedName>
        <fullName evidence="2">histidine kinase</fullName>
        <ecNumber evidence="2">2.7.13.3</ecNumber>
    </recommendedName>
</protein>
<dbReference type="GO" id="GO:0005524">
    <property type="term" value="F:ATP binding"/>
    <property type="evidence" value="ECO:0007669"/>
    <property type="project" value="UniProtKB-KW"/>
</dbReference>
<dbReference type="EMBL" id="JACRTE010000004">
    <property type="protein sequence ID" value="MBC8596126.1"/>
    <property type="molecule type" value="Genomic_DNA"/>
</dbReference>
<sequence>MLIGIIIAVLLILLVGITKIKGRYTLGFVTAFFSIVLLLLSLMLYITKMTVYRYFFQIEFIIYRFISNIKISFYDIKWILIIAVVIFQLAMVLVTVRDVYTARQGVTRRYFVLYAVMSLIYIFVNSTAVSEYVYIGVNKNLAFACVARRFISLYGTVYMLIFSLCPYISIMQNYFSTVLLFKKRHLKAIFAAILLLQILYVFIIRFTPLKFFMDNTDIYDYTSINLIYDETLYIYVPVIIAASLIVASYVILRFNLPEEYLFLRRRKANQKFKILFGDMRHLFHSYKNVMLSIDFLQDKAMKNFGTEKCRKALCDIKSNIDAFSAQASKFFEIYNNNLELNLTSVCLDECMDFAVGRIDFSNIKVIKSYYDDMAAVYGDFDYLQEMFYNLLANAKEVLETVPKDEKKIEIKIWFEKPWLCVSVRDNGTGIAKKDIDGIFKPFNSTKKSFKNWGLGLAYVKNVAEAHLGYIDVDSKLSEYTEFQIILPAD</sequence>
<evidence type="ECO:0000313" key="8">
    <source>
        <dbReference type="EMBL" id="MBC8596126.1"/>
    </source>
</evidence>
<accession>A0A926F7G5</accession>
<keyword evidence="8" id="KW-0067">ATP-binding</keyword>
<evidence type="ECO:0000256" key="5">
    <source>
        <dbReference type="ARBA" id="ARBA00023012"/>
    </source>
</evidence>
<dbReference type="Pfam" id="PF02518">
    <property type="entry name" value="HATPase_c"/>
    <property type="match status" value="1"/>
</dbReference>
<comment type="catalytic activity">
    <reaction evidence="1">
        <text>ATP + protein L-histidine = ADP + protein N-phospho-L-histidine.</text>
        <dbReference type="EC" id="2.7.13.3"/>
    </reaction>
</comment>
<evidence type="ECO:0000256" key="3">
    <source>
        <dbReference type="ARBA" id="ARBA00022553"/>
    </source>
</evidence>
<dbReference type="InterPro" id="IPR005467">
    <property type="entry name" value="His_kinase_dom"/>
</dbReference>
<dbReference type="PRINTS" id="PR00344">
    <property type="entry name" value="BCTRLSENSOR"/>
</dbReference>
<keyword evidence="3" id="KW-0597">Phosphoprotein</keyword>
<keyword evidence="6" id="KW-0472">Membrane</keyword>
<feature type="transmembrane region" description="Helical" evidence="6">
    <location>
        <begin position="188"/>
        <end position="212"/>
    </location>
</feature>
<proteinExistence type="predicted"/>
<gene>
    <name evidence="8" type="ORF">H8706_04490</name>
</gene>
<keyword evidence="9" id="KW-1185">Reference proteome</keyword>
<feature type="domain" description="Histidine kinase" evidence="7">
    <location>
        <begin position="281"/>
        <end position="489"/>
    </location>
</feature>
<dbReference type="GO" id="GO:0000155">
    <property type="term" value="F:phosphorelay sensor kinase activity"/>
    <property type="evidence" value="ECO:0007669"/>
    <property type="project" value="TreeGrafter"/>
</dbReference>
<keyword evidence="6" id="KW-1133">Transmembrane helix</keyword>
<keyword evidence="4" id="KW-0418">Kinase</keyword>
<dbReference type="Proteomes" id="UP000647416">
    <property type="component" value="Unassembled WGS sequence"/>
</dbReference>
<keyword evidence="8" id="KW-0547">Nucleotide-binding</keyword>
<feature type="transmembrane region" description="Helical" evidence="6">
    <location>
        <begin position="79"/>
        <end position="100"/>
    </location>
</feature>
<keyword evidence="6" id="KW-0812">Transmembrane</keyword>
<evidence type="ECO:0000259" key="7">
    <source>
        <dbReference type="PROSITE" id="PS50109"/>
    </source>
</evidence>
<dbReference type="PROSITE" id="PS50109">
    <property type="entry name" value="HIS_KIN"/>
    <property type="match status" value="1"/>
</dbReference>
<organism evidence="8 9">
    <name type="scientific">Qingrenia yutianensis</name>
    <dbReference type="NCBI Taxonomy" id="2763676"/>
    <lineage>
        <taxon>Bacteria</taxon>
        <taxon>Bacillati</taxon>
        <taxon>Bacillota</taxon>
        <taxon>Clostridia</taxon>
        <taxon>Eubacteriales</taxon>
        <taxon>Oscillospiraceae</taxon>
        <taxon>Qingrenia</taxon>
    </lineage>
</organism>
<feature type="transmembrane region" description="Helical" evidence="6">
    <location>
        <begin position="26"/>
        <end position="47"/>
    </location>
</feature>
<evidence type="ECO:0000256" key="6">
    <source>
        <dbReference type="SAM" id="Phobius"/>
    </source>
</evidence>
<keyword evidence="5" id="KW-0902">Two-component regulatory system</keyword>
<dbReference type="Gene3D" id="3.30.565.10">
    <property type="entry name" value="Histidine kinase-like ATPase, C-terminal domain"/>
    <property type="match status" value="1"/>
</dbReference>
<feature type="transmembrane region" description="Helical" evidence="6">
    <location>
        <begin position="157"/>
        <end position="181"/>
    </location>
</feature>
<feature type="transmembrane region" description="Helical" evidence="6">
    <location>
        <begin position="112"/>
        <end position="137"/>
    </location>
</feature>
<reference evidence="8" key="1">
    <citation type="submission" date="2020-08" db="EMBL/GenBank/DDBJ databases">
        <title>Genome public.</title>
        <authorList>
            <person name="Liu C."/>
            <person name="Sun Q."/>
        </authorList>
    </citation>
    <scope>NUCLEOTIDE SEQUENCE</scope>
    <source>
        <strain evidence="8">NSJ-50</strain>
    </source>
</reference>
<evidence type="ECO:0000256" key="2">
    <source>
        <dbReference type="ARBA" id="ARBA00012438"/>
    </source>
</evidence>
<keyword evidence="4" id="KW-0808">Transferase</keyword>
<dbReference type="PANTHER" id="PTHR43547:SF2">
    <property type="entry name" value="HYBRID SIGNAL TRANSDUCTION HISTIDINE KINASE C"/>
    <property type="match status" value="1"/>
</dbReference>
<dbReference type="EC" id="2.7.13.3" evidence="2"/>
<evidence type="ECO:0000256" key="4">
    <source>
        <dbReference type="ARBA" id="ARBA00022777"/>
    </source>
</evidence>
<evidence type="ECO:0000256" key="1">
    <source>
        <dbReference type="ARBA" id="ARBA00000085"/>
    </source>
</evidence>